<evidence type="ECO:0000313" key="2">
    <source>
        <dbReference type="EMBL" id="PKV08460.1"/>
    </source>
</evidence>
<name>A0A2N3R8Z7_9BIFI</name>
<reference evidence="2 3" key="1">
    <citation type="submission" date="2017-10" db="EMBL/GenBank/DDBJ databases">
        <title>Bifidobacterium genomics.</title>
        <authorList>
            <person name="Lugli G.A."/>
            <person name="Milani C."/>
            <person name="Mancabelli L."/>
        </authorList>
    </citation>
    <scope>NUCLEOTIDE SEQUENCE [LARGE SCALE GENOMIC DNA]</scope>
    <source>
        <strain evidence="2 3">1460B</strain>
    </source>
</reference>
<protein>
    <submittedName>
        <fullName evidence="2">Uncharacterized protein</fullName>
    </submittedName>
</protein>
<sequence length="30" mass="3265">MEEPYLPHETVGAIDSNPPQGVVLLDAEEN</sequence>
<evidence type="ECO:0000256" key="1">
    <source>
        <dbReference type="SAM" id="MobiDB-lite"/>
    </source>
</evidence>
<organism evidence="2 3">
    <name type="scientific">Bifidobacterium asteroides</name>
    <dbReference type="NCBI Taxonomy" id="1684"/>
    <lineage>
        <taxon>Bacteria</taxon>
        <taxon>Bacillati</taxon>
        <taxon>Actinomycetota</taxon>
        <taxon>Actinomycetes</taxon>
        <taxon>Bifidobacteriales</taxon>
        <taxon>Bifidobacteriaceae</taxon>
        <taxon>Bifidobacterium</taxon>
    </lineage>
</organism>
<proteinExistence type="predicted"/>
<feature type="region of interest" description="Disordered" evidence="1">
    <location>
        <begin position="1"/>
        <end position="30"/>
    </location>
</feature>
<gene>
    <name evidence="2" type="ORF">CQR44_1417</name>
</gene>
<evidence type="ECO:0000313" key="3">
    <source>
        <dbReference type="Proteomes" id="UP000233731"/>
    </source>
</evidence>
<accession>A0A2N3R8Z7</accession>
<dbReference type="AlphaFoldDB" id="A0A2N3R8Z7"/>
<dbReference type="Proteomes" id="UP000233731">
    <property type="component" value="Unassembled WGS sequence"/>
</dbReference>
<comment type="caution">
    <text evidence="2">The sequence shown here is derived from an EMBL/GenBank/DDBJ whole genome shotgun (WGS) entry which is preliminary data.</text>
</comment>
<dbReference type="EMBL" id="PCHJ01000017">
    <property type="protein sequence ID" value="PKV08460.1"/>
    <property type="molecule type" value="Genomic_DNA"/>
</dbReference>